<protein>
    <submittedName>
        <fullName evidence="1">Uncharacterized protein</fullName>
    </submittedName>
</protein>
<name>A0A1H9VLN3_9CORY</name>
<evidence type="ECO:0000313" key="2">
    <source>
        <dbReference type="Proteomes" id="UP000198929"/>
    </source>
</evidence>
<dbReference type="EMBL" id="FOGQ01000013">
    <property type="protein sequence ID" value="SES22646.1"/>
    <property type="molecule type" value="Genomic_DNA"/>
</dbReference>
<proteinExistence type="predicted"/>
<sequence>MECPSAGKSFLPELADYPRFAPAVPSDDYTIDLMGKDSDLTPDKWFGYRVVSSNFSWWVPSDRRSIYPRNPASHARM</sequence>
<dbReference type="AlphaFoldDB" id="A0A1H9VLN3"/>
<gene>
    <name evidence="1" type="ORF">SAMN05661109_02292</name>
</gene>
<accession>A0A1H9VLN3</accession>
<organism evidence="1 2">
    <name type="scientific">Corynebacterium cystitidis DSM 20524</name>
    <dbReference type="NCBI Taxonomy" id="1121357"/>
    <lineage>
        <taxon>Bacteria</taxon>
        <taxon>Bacillati</taxon>
        <taxon>Actinomycetota</taxon>
        <taxon>Actinomycetes</taxon>
        <taxon>Mycobacteriales</taxon>
        <taxon>Corynebacteriaceae</taxon>
        <taxon>Corynebacterium</taxon>
    </lineage>
</organism>
<reference evidence="2" key="1">
    <citation type="submission" date="2016-10" db="EMBL/GenBank/DDBJ databases">
        <authorList>
            <person name="Varghese N."/>
            <person name="Submissions S."/>
        </authorList>
    </citation>
    <scope>NUCLEOTIDE SEQUENCE [LARGE SCALE GENOMIC DNA]</scope>
    <source>
        <strain evidence="2">DSM 20524</strain>
    </source>
</reference>
<dbReference type="Proteomes" id="UP000198929">
    <property type="component" value="Unassembled WGS sequence"/>
</dbReference>
<keyword evidence="2" id="KW-1185">Reference proteome</keyword>
<dbReference type="STRING" id="1121357.SAMN05661109_02292"/>
<evidence type="ECO:0000313" key="1">
    <source>
        <dbReference type="EMBL" id="SES22646.1"/>
    </source>
</evidence>